<feature type="region of interest" description="Disordered" evidence="1">
    <location>
        <begin position="1207"/>
        <end position="1252"/>
    </location>
</feature>
<feature type="region of interest" description="Disordered" evidence="1">
    <location>
        <begin position="1"/>
        <end position="25"/>
    </location>
</feature>
<feature type="compositionally biased region" description="Low complexity" evidence="1">
    <location>
        <begin position="283"/>
        <end position="294"/>
    </location>
</feature>
<accession>A0A9P6QR83</accession>
<reference evidence="3" key="1">
    <citation type="journal article" date="2020" name="Fungal Divers.">
        <title>Resolving the Mortierellaceae phylogeny through synthesis of multi-gene phylogenetics and phylogenomics.</title>
        <authorList>
            <person name="Vandepol N."/>
            <person name="Liber J."/>
            <person name="Desiro A."/>
            <person name="Na H."/>
            <person name="Kennedy M."/>
            <person name="Barry K."/>
            <person name="Grigoriev I.V."/>
            <person name="Miller A.N."/>
            <person name="O'Donnell K."/>
            <person name="Stajich J.E."/>
            <person name="Bonito G."/>
        </authorList>
    </citation>
    <scope>NUCLEOTIDE SEQUENCE</scope>
    <source>
        <strain evidence="3">NVP60</strain>
    </source>
</reference>
<feature type="domain" description="Mon2 C-terminal" evidence="2">
    <location>
        <begin position="643"/>
        <end position="766"/>
    </location>
</feature>
<dbReference type="OrthoDB" id="294853at2759"/>
<evidence type="ECO:0000313" key="3">
    <source>
        <dbReference type="EMBL" id="KAG0289397.1"/>
    </source>
</evidence>
<dbReference type="InterPro" id="IPR016024">
    <property type="entry name" value="ARM-type_fold"/>
</dbReference>
<name>A0A9P6QR83_9FUNG</name>
<evidence type="ECO:0000259" key="2">
    <source>
        <dbReference type="Pfam" id="PF16206"/>
    </source>
</evidence>
<evidence type="ECO:0000313" key="4">
    <source>
        <dbReference type="Proteomes" id="UP000823405"/>
    </source>
</evidence>
<gene>
    <name evidence="3" type="ORF">BGZ97_006472</name>
</gene>
<dbReference type="SUPFAM" id="SSF48371">
    <property type="entry name" value="ARM repeat"/>
    <property type="match status" value="1"/>
</dbReference>
<dbReference type="PANTHER" id="PTHR10663">
    <property type="entry name" value="GUANYL-NUCLEOTIDE EXCHANGE FACTOR"/>
    <property type="match status" value="1"/>
</dbReference>
<feature type="domain" description="Mon2 C-terminal" evidence="2">
    <location>
        <begin position="569"/>
        <end position="617"/>
    </location>
</feature>
<dbReference type="Pfam" id="PF16206">
    <property type="entry name" value="Mon2_C"/>
    <property type="match status" value="2"/>
</dbReference>
<sequence length="1360" mass="149439">FVQDNSEISKPSHVNERDASENSVGGLSVLTSTMRIQCVDQLDKAEPPHIPETYLYYLSLICINSIADGLASYIFPIVSLSLHDQQRQAQEQKEQMDGPEVSESTPRPTLSVFPNTNTLDLSKTKEADDIALVTTMAESAWPGLLAAFSYFLGSNLDEELFHNVMRAYQNFTSVCGVLQLTIPRDAFLTSLCKNCLPVSHGGAPSGNSAVQDTSAPNITDKNMYCLRILLNVAQYLGGTLFDSWYLILETMQQAEHLLGIKLQRGGASGQKKLAGNFGSTQPSTKSHSQSQNSSGRTNNGTIDYAGLASGSSHQEADVLALLASFKQLFDLSTHLDLPSFRSFSRALCKLGAAGSGLPFNDGKGTTTTPFVKSLRHINKSDDKSFAIEKLRYVCLLNVDRITTSDDGATVWDIAVGYLIDTANHPTPSVRIRMQACDAISDIILAAMAHAEQNSMARQEETQMRVMNNLRELIQNHGNSLVEIQRMGLETLNKLLQTSGQSLSFGWGLIFEMIQGSIGAGGGKAHAEALPESSPTTAPLEIGSQAAPSGALKPPGLVRIAFPCLQLICTDFLSLLNASNLQLCIDTLAAFGYQTEDLNISLTSVGLLWNISDFIQQSLRDISSSPKVSTDIDGEENRLVEADEITLDMAAWRQCMWKILLPLLDEVKTASCRKVEEVPEPVNTGAFVMRNDSPSKQWDETHVLLYNGLAEVFQHFLLQLIRLNDYLEAWVFLMEHLETAALHSSPDVAIAALKGIQSMMKPPLTNDDEATGNRSNSLTAEESELRLARLWATAWSIWERIGSAIVGRDPVIGDKREDYKAYGRAVTTNFTQETLTEYMNVMHHLYPIIAAKFRLEDLQAFLDVAHLVLIYDRSPVYRPDVDYLSPLQLSIHDALMMLNLNTIQGGPAAVLEQLTSQFLLAFEAHSSFDPSLSSTHPVALKPTYISLCKATMTRIVFLLDKFQQEKGIYADGVYAKVLKSFGIAMRLRYKGPPSFKHVDDIPLWKTATTAFLDSIKYGISTIEAFEKDISDAKFLEIWQELVVVCRGTMAPSLPISIADMPLKSQALDEAFDLVFLHNMKTKVFARMGYHRVPEDILVELVQILDLAANLYVLSTPASTASSLPMVPLTTNTNTKSGLAPALADRQAMSSELKNVSSLSTLSPNEDAQLDIIQGLGIFLHSTRNTMVPVGRERFAFACLDILFDLSSDASSDSQDRLGSSRVGGSKDVPDRTRTTDSSNGSTAAYSQPHTHSEQELRARTAFAITPVLVERCRGLLDAYSADQALLGKCPFPRLRHQEISLVLQRLNDLRLVPGALTNSGAHSQDTASQDTIKQAILHGPSAHLFYLYEPLTDAMFCHDPE</sequence>
<protein>
    <recommendedName>
        <fullName evidence="2">Mon2 C-terminal domain-containing protein</fullName>
    </recommendedName>
</protein>
<feature type="non-terminal residue" evidence="3">
    <location>
        <position position="1"/>
    </location>
</feature>
<feature type="region of interest" description="Disordered" evidence="1">
    <location>
        <begin position="86"/>
        <end position="115"/>
    </location>
</feature>
<organism evidence="3 4">
    <name type="scientific">Linnemannia gamsii</name>
    <dbReference type="NCBI Taxonomy" id="64522"/>
    <lineage>
        <taxon>Eukaryota</taxon>
        <taxon>Fungi</taxon>
        <taxon>Fungi incertae sedis</taxon>
        <taxon>Mucoromycota</taxon>
        <taxon>Mortierellomycotina</taxon>
        <taxon>Mortierellomycetes</taxon>
        <taxon>Mortierellales</taxon>
        <taxon>Mortierellaceae</taxon>
        <taxon>Linnemannia</taxon>
    </lineage>
</organism>
<feature type="compositionally biased region" description="Polar residues" evidence="1">
    <location>
        <begin position="102"/>
        <end position="115"/>
    </location>
</feature>
<evidence type="ECO:0000256" key="1">
    <source>
        <dbReference type="SAM" id="MobiDB-lite"/>
    </source>
</evidence>
<feature type="compositionally biased region" description="Polar residues" evidence="1">
    <location>
        <begin position="1234"/>
        <end position="1248"/>
    </location>
</feature>
<dbReference type="Proteomes" id="UP000823405">
    <property type="component" value="Unassembled WGS sequence"/>
</dbReference>
<feature type="compositionally biased region" description="Basic and acidic residues" evidence="1">
    <location>
        <begin position="86"/>
        <end position="96"/>
    </location>
</feature>
<feature type="non-terminal residue" evidence="3">
    <location>
        <position position="1360"/>
    </location>
</feature>
<dbReference type="PANTHER" id="PTHR10663:SF333">
    <property type="entry name" value="PROTEIN MON2 HOMOLOG"/>
    <property type="match status" value="1"/>
</dbReference>
<feature type="region of interest" description="Disordered" evidence="1">
    <location>
        <begin position="271"/>
        <end position="300"/>
    </location>
</feature>
<keyword evidence="4" id="KW-1185">Reference proteome</keyword>
<proteinExistence type="predicted"/>
<dbReference type="EMBL" id="JAAAIN010002868">
    <property type="protein sequence ID" value="KAG0289397.1"/>
    <property type="molecule type" value="Genomic_DNA"/>
</dbReference>
<dbReference type="InterPro" id="IPR032817">
    <property type="entry name" value="Mon2_C"/>
</dbReference>
<comment type="caution">
    <text evidence="3">The sequence shown here is derived from an EMBL/GenBank/DDBJ whole genome shotgun (WGS) entry which is preliminary data.</text>
</comment>